<sequence length="136" mass="14789">MHFKIQRQLTVALENYPGRLAAVSTTIAKERINIEAISLLDSIDQGVIRLVASDPTNCKALLVKEGFYVIEADVLAIELTDNPGQLALLSHALAAAKINIEYIYGSNVQPGENMRLIIKVSDLSKACQVLADLAEN</sequence>
<dbReference type="SUPFAM" id="SSF55021">
    <property type="entry name" value="ACT-like"/>
    <property type="match status" value="2"/>
</dbReference>
<dbReference type="InterPro" id="IPR045739">
    <property type="entry name" value="ACT_dom_pair"/>
</dbReference>
<name>A0AA40VRU8_9NOST</name>
<evidence type="ECO:0000313" key="3">
    <source>
        <dbReference type="Proteomes" id="UP001165986"/>
    </source>
</evidence>
<comment type="caution">
    <text evidence="2">The sequence shown here is derived from an EMBL/GenBank/DDBJ whole genome shotgun (WGS) entry which is preliminary data.</text>
</comment>
<accession>A0AA40VRU8</accession>
<keyword evidence="3" id="KW-1185">Reference proteome</keyword>
<feature type="domain" description="ACT" evidence="1">
    <location>
        <begin position="7"/>
        <end position="129"/>
    </location>
</feature>
<evidence type="ECO:0000313" key="2">
    <source>
        <dbReference type="EMBL" id="MBD6617519.1"/>
    </source>
</evidence>
<evidence type="ECO:0000259" key="1">
    <source>
        <dbReference type="Pfam" id="PF19571"/>
    </source>
</evidence>
<dbReference type="Gene3D" id="3.30.2130.10">
    <property type="entry name" value="VC0802-like"/>
    <property type="match status" value="1"/>
</dbReference>
<dbReference type="AlphaFoldDB" id="A0AA40VRU8"/>
<organism evidence="2 3">
    <name type="scientific">Komarekiella delphini-convector SJRDD-AB1</name>
    <dbReference type="NCBI Taxonomy" id="2593771"/>
    <lineage>
        <taxon>Bacteria</taxon>
        <taxon>Bacillati</taxon>
        <taxon>Cyanobacteriota</taxon>
        <taxon>Cyanophyceae</taxon>
        <taxon>Nostocales</taxon>
        <taxon>Nostocaceae</taxon>
        <taxon>Komarekiella</taxon>
        <taxon>Komarekiella delphini-convector</taxon>
    </lineage>
</organism>
<dbReference type="Pfam" id="PF19571">
    <property type="entry name" value="ACT_8"/>
    <property type="match status" value="1"/>
</dbReference>
<protein>
    <submittedName>
        <fullName evidence="2">Amino acid-binding protein</fullName>
    </submittedName>
</protein>
<dbReference type="EMBL" id="VJXY01000018">
    <property type="protein sequence ID" value="MBD6617519.1"/>
    <property type="molecule type" value="Genomic_DNA"/>
</dbReference>
<dbReference type="RefSeq" id="WP_191758745.1">
    <property type="nucleotide sequence ID" value="NZ_VJXY01000018.1"/>
</dbReference>
<reference evidence="2" key="1">
    <citation type="submission" date="2019-07" db="EMBL/GenBank/DDBJ databases">
        <title>Toxilogical consequences of a new and cryptic species of cyanobacteria (Komarekiella delphini-convector) recovered from the epidermis of a bottlenose dolphin and 1500 ft. in the air.</title>
        <authorList>
            <person name="Brown A.O."/>
            <person name="Dvorak P."/>
            <person name="Villanueva C.D."/>
            <person name="Foss A.J."/>
            <person name="Garvey A.D."/>
            <person name="Gibson Q.A."/>
            <person name="Johansen J.R."/>
            <person name="Casamatta D.A."/>
        </authorList>
    </citation>
    <scope>NUCLEOTIDE SEQUENCE</scope>
    <source>
        <strain evidence="2">SJRDD-AB1</strain>
    </source>
</reference>
<dbReference type="PANTHER" id="PTHR40099:SF1">
    <property type="entry name" value="ACETOLACTATE SYNTHASE, SMALL SUBUNIT"/>
    <property type="match status" value="1"/>
</dbReference>
<dbReference type="InterPro" id="IPR045865">
    <property type="entry name" value="ACT-like_dom_sf"/>
</dbReference>
<dbReference type="Proteomes" id="UP001165986">
    <property type="component" value="Unassembled WGS sequence"/>
</dbReference>
<dbReference type="PANTHER" id="PTHR40099">
    <property type="entry name" value="ACETOLACTATE SYNTHASE, SMALL SUBUNIT"/>
    <property type="match status" value="1"/>
</dbReference>
<proteinExistence type="predicted"/>
<gene>
    <name evidence="2" type="ORF">FNW02_17225</name>
</gene>